<comment type="caution">
    <text evidence="1">The sequence shown here is derived from an EMBL/GenBank/DDBJ whole genome shotgun (WGS) entry which is preliminary data.</text>
</comment>
<dbReference type="OrthoDB" id="583064at2"/>
<dbReference type="Proteomes" id="UP000003781">
    <property type="component" value="Unassembled WGS sequence"/>
</dbReference>
<protein>
    <submittedName>
        <fullName evidence="1">Uncharacterized protein</fullName>
    </submittedName>
</protein>
<evidence type="ECO:0000313" key="2">
    <source>
        <dbReference type="Proteomes" id="UP000003781"/>
    </source>
</evidence>
<dbReference type="eggNOG" id="ENOG5032H25">
    <property type="taxonomic scope" value="Bacteria"/>
</dbReference>
<reference evidence="1 2" key="1">
    <citation type="submission" date="2007-03" db="EMBL/GenBank/DDBJ databases">
        <authorList>
            <person name="Stal L."/>
            <person name="Ferriera S."/>
            <person name="Johnson J."/>
            <person name="Kravitz S."/>
            <person name="Beeson K."/>
            <person name="Sutton G."/>
            <person name="Rogers Y.-H."/>
            <person name="Friedman R."/>
            <person name="Frazier M."/>
            <person name="Venter J.C."/>
        </authorList>
    </citation>
    <scope>NUCLEOTIDE SEQUENCE [LARGE SCALE GENOMIC DNA]</scope>
    <source>
        <strain evidence="1 2">CCY0110</strain>
    </source>
</reference>
<sequence>MPSLEILLDLLAIIFVLYATYEHRNGKKLALAGDISSLELNTPITFEFTNQTPQNTTTETDDLPPWDVDEVVEVPDIKIPEMNPVDEGIEVLQSPDEELIPFDVDEPDVPSRNEVLNDYPDFDVTQITAKKAWKAAKALGLPYKNPDRSRIKVTVLRANIEAYLRKHPSQISDVLPFVG</sequence>
<name>A3IWJ8_9CHRO</name>
<evidence type="ECO:0000313" key="1">
    <source>
        <dbReference type="EMBL" id="EAZ89182.1"/>
    </source>
</evidence>
<organism evidence="1 2">
    <name type="scientific">Crocosphaera chwakensis CCY0110</name>
    <dbReference type="NCBI Taxonomy" id="391612"/>
    <lineage>
        <taxon>Bacteria</taxon>
        <taxon>Bacillati</taxon>
        <taxon>Cyanobacteriota</taxon>
        <taxon>Cyanophyceae</taxon>
        <taxon>Oscillatoriophycideae</taxon>
        <taxon>Chroococcales</taxon>
        <taxon>Aphanothecaceae</taxon>
        <taxon>Crocosphaera</taxon>
        <taxon>Crocosphaera chwakensis</taxon>
    </lineage>
</organism>
<dbReference type="EMBL" id="AAXW01000052">
    <property type="protein sequence ID" value="EAZ89182.1"/>
    <property type="molecule type" value="Genomic_DNA"/>
</dbReference>
<dbReference type="AlphaFoldDB" id="A3IWJ8"/>
<accession>A3IWJ8</accession>
<proteinExistence type="predicted"/>
<dbReference type="RefSeq" id="WP_008277755.1">
    <property type="nucleotide sequence ID" value="NZ_AAXW01000052.1"/>
</dbReference>
<keyword evidence="2" id="KW-1185">Reference proteome</keyword>
<gene>
    <name evidence="1" type="ORF">CY0110_31810</name>
</gene>